<dbReference type="EMBL" id="BAABEZ010000022">
    <property type="protein sequence ID" value="GAA4457202.1"/>
    <property type="molecule type" value="Genomic_DNA"/>
</dbReference>
<organism evidence="4 5">
    <name type="scientific">Rurimicrobium arvi</name>
    <dbReference type="NCBI Taxonomy" id="2049916"/>
    <lineage>
        <taxon>Bacteria</taxon>
        <taxon>Pseudomonadati</taxon>
        <taxon>Bacteroidota</taxon>
        <taxon>Chitinophagia</taxon>
        <taxon>Chitinophagales</taxon>
        <taxon>Chitinophagaceae</taxon>
        <taxon>Rurimicrobium</taxon>
    </lineage>
</organism>
<accession>A0ABP8MWC2</accession>
<feature type="domain" description="Secretion system C-terminal sorting" evidence="3">
    <location>
        <begin position="481"/>
        <end position="554"/>
    </location>
</feature>
<reference evidence="5" key="1">
    <citation type="journal article" date="2019" name="Int. J. Syst. Evol. Microbiol.">
        <title>The Global Catalogue of Microorganisms (GCM) 10K type strain sequencing project: providing services to taxonomists for standard genome sequencing and annotation.</title>
        <authorList>
            <consortium name="The Broad Institute Genomics Platform"/>
            <consortium name="The Broad Institute Genome Sequencing Center for Infectious Disease"/>
            <person name="Wu L."/>
            <person name="Ma J."/>
        </authorList>
    </citation>
    <scope>NUCLEOTIDE SEQUENCE [LARGE SCALE GENOMIC DNA]</scope>
    <source>
        <strain evidence="5">JCM 31921</strain>
    </source>
</reference>
<dbReference type="NCBIfam" id="TIGR04183">
    <property type="entry name" value="Por_Secre_tail"/>
    <property type="match status" value="1"/>
</dbReference>
<evidence type="ECO:0000313" key="4">
    <source>
        <dbReference type="EMBL" id="GAA4457202.1"/>
    </source>
</evidence>
<dbReference type="InterPro" id="IPR026444">
    <property type="entry name" value="Secre_tail"/>
</dbReference>
<name>A0ABP8MWC2_9BACT</name>
<keyword evidence="2" id="KW-0732">Signal</keyword>
<evidence type="ECO:0000256" key="1">
    <source>
        <dbReference type="SAM" id="MobiDB-lite"/>
    </source>
</evidence>
<gene>
    <name evidence="4" type="ORF">GCM10023092_23690</name>
</gene>
<evidence type="ECO:0000256" key="2">
    <source>
        <dbReference type="SAM" id="SignalP"/>
    </source>
</evidence>
<dbReference type="Proteomes" id="UP001501410">
    <property type="component" value="Unassembled WGS sequence"/>
</dbReference>
<feature type="compositionally biased region" description="Low complexity" evidence="1">
    <location>
        <begin position="329"/>
        <end position="344"/>
    </location>
</feature>
<proteinExistence type="predicted"/>
<feature type="chain" id="PRO_5046218088" description="Secretion system C-terminal sorting domain-containing protein" evidence="2">
    <location>
        <begin position="27"/>
        <end position="561"/>
    </location>
</feature>
<feature type="signal peptide" evidence="2">
    <location>
        <begin position="1"/>
        <end position="26"/>
    </location>
</feature>
<keyword evidence="5" id="KW-1185">Reference proteome</keyword>
<evidence type="ECO:0000259" key="3">
    <source>
        <dbReference type="Pfam" id="PF18962"/>
    </source>
</evidence>
<protein>
    <recommendedName>
        <fullName evidence="3">Secretion system C-terminal sorting domain-containing protein</fullName>
    </recommendedName>
</protein>
<comment type="caution">
    <text evidence="4">The sequence shown here is derived from an EMBL/GenBank/DDBJ whole genome shotgun (WGS) entry which is preliminary data.</text>
</comment>
<sequence>MHNKMKKTIKALGLLVALGIGSDAMAQSVALYGGSSAGKSIGVGGTDADGADSLYIGAGAHTIDGTWEIFSSWVMIDPAAVITGSGTIIFRNPALGFGSSVPTKIDANNLSTAIGVNVEIDNDQALEITELPWSGELLAIGWTHNTANNTLSSSADINFNVDGGNIVLGTGVKGDLHLTSSGTLTGFRPTRYVVTNNSILSHVQKDAFTTFTFPVGKGSSGDYTPAKITNTSSNTVSVSVQDYGASTSVEAVADGTVATADGMNRTWHIFATDAFGANVMLQHNNLTNQTDFDATSNFVTQWSATTPNTTGDKSVAFSNSPWQTNTAKSSSTGALSSSGSVSGSNVNDRDYSALATSGTAPESYFSKSSDITHPLPLQLLSFTAKSRECGTQLEWTTGLEDGISSMELQRSTDGNVFTTLATLQPQGKPAYYTVNDITPVEGMNLYRLRLNAASGSYSNSTVLKVNIHCGNKATVKHISTFPNPVTDVLNVSGLSLSELAQQQAPENYNLRIVDMYGRVVLTQAIKGDKEIVDMSQLAHGNYILQVQNGGTITENIHVQRD</sequence>
<feature type="compositionally biased region" description="Polar residues" evidence="1">
    <location>
        <begin position="309"/>
        <end position="328"/>
    </location>
</feature>
<evidence type="ECO:0000313" key="5">
    <source>
        <dbReference type="Proteomes" id="UP001501410"/>
    </source>
</evidence>
<feature type="region of interest" description="Disordered" evidence="1">
    <location>
        <begin position="309"/>
        <end position="347"/>
    </location>
</feature>
<dbReference type="Pfam" id="PF18962">
    <property type="entry name" value="Por_Secre_tail"/>
    <property type="match status" value="1"/>
</dbReference>